<reference evidence="2 3" key="1">
    <citation type="submission" date="2018-02" db="EMBL/GenBank/DDBJ databases">
        <title>Genome sequence of the basidiomycete white-rot fungus Phlebia centrifuga.</title>
        <authorList>
            <person name="Granchi Z."/>
            <person name="Peng M."/>
            <person name="de Vries R.P."/>
            <person name="Hilden K."/>
            <person name="Makela M.R."/>
            <person name="Grigoriev I."/>
            <person name="Riley R."/>
        </authorList>
    </citation>
    <scope>NUCLEOTIDE SEQUENCE [LARGE SCALE GENOMIC DNA]</scope>
    <source>
        <strain evidence="2 3">FBCC195</strain>
    </source>
</reference>
<proteinExistence type="predicted"/>
<keyword evidence="3" id="KW-1185">Reference proteome</keyword>
<evidence type="ECO:0000313" key="3">
    <source>
        <dbReference type="Proteomes" id="UP000186601"/>
    </source>
</evidence>
<organism evidence="2 3">
    <name type="scientific">Hermanssonia centrifuga</name>
    <dbReference type="NCBI Taxonomy" id="98765"/>
    <lineage>
        <taxon>Eukaryota</taxon>
        <taxon>Fungi</taxon>
        <taxon>Dikarya</taxon>
        <taxon>Basidiomycota</taxon>
        <taxon>Agaricomycotina</taxon>
        <taxon>Agaricomycetes</taxon>
        <taxon>Polyporales</taxon>
        <taxon>Meruliaceae</taxon>
        <taxon>Hermanssonia</taxon>
    </lineage>
</organism>
<dbReference type="AlphaFoldDB" id="A0A2R6NVF1"/>
<name>A0A2R6NVF1_9APHY</name>
<feature type="compositionally biased region" description="Polar residues" evidence="1">
    <location>
        <begin position="376"/>
        <end position="393"/>
    </location>
</feature>
<evidence type="ECO:0000313" key="2">
    <source>
        <dbReference type="EMBL" id="PSR77444.1"/>
    </source>
</evidence>
<protein>
    <submittedName>
        <fullName evidence="2">Uncharacterized protein</fullName>
    </submittedName>
</protein>
<dbReference type="EMBL" id="MLYV02000794">
    <property type="protein sequence ID" value="PSR77444.1"/>
    <property type="molecule type" value="Genomic_DNA"/>
</dbReference>
<evidence type="ECO:0000256" key="1">
    <source>
        <dbReference type="SAM" id="MobiDB-lite"/>
    </source>
</evidence>
<dbReference type="Proteomes" id="UP000186601">
    <property type="component" value="Unassembled WGS sequence"/>
</dbReference>
<sequence>MLESIAECTPTLYRSQVPSARLFVGLHTAYSAIFPDKRLCGEFKENIHQANGTGPLNGVIGLYNVDRTLGKIEGALEMDGIPDGPLLLIMTTLLSDNLTYFCENAFSAQSTMNFRPRPFEMRIMVEALFLDAGLISMMTGVYRLRYAAAMVELYRQFSRKVINDALYPGLRTVFLQLLAQFGEISYNPEADSDEYSVLIADEQAKSRFMASEDYAQLAISICDRTLKIDRPAAEDRHLFVVMANMALSPNRQDYPGSEALKRGMLYDLLQNMTKVSRIALDRGWTNCGSYVDLPWIDTLLNGIRNPDHLLPPFIPLIPPDFIDNTEEAIRRGLITGVGIRERFDELVQLWRQDQSAPAADITGSAVAGPSQDPEMQLSSTTGSTRRACTTQDIATHVRD</sequence>
<accession>A0A2R6NVF1</accession>
<feature type="region of interest" description="Disordered" evidence="1">
    <location>
        <begin position="360"/>
        <end position="399"/>
    </location>
</feature>
<gene>
    <name evidence="2" type="ORF">PHLCEN_2v7875</name>
</gene>
<comment type="caution">
    <text evidence="2">The sequence shown here is derived from an EMBL/GenBank/DDBJ whole genome shotgun (WGS) entry which is preliminary data.</text>
</comment>